<keyword evidence="2" id="KW-1185">Reference proteome</keyword>
<name>A0A6G1JHN3_9PLEO</name>
<gene>
    <name evidence="1" type="ORF">K458DRAFT_400378</name>
</gene>
<evidence type="ECO:0000313" key="2">
    <source>
        <dbReference type="Proteomes" id="UP000799291"/>
    </source>
</evidence>
<proteinExistence type="predicted"/>
<reference evidence="1" key="1">
    <citation type="journal article" date="2020" name="Stud. Mycol.">
        <title>101 Dothideomycetes genomes: a test case for predicting lifestyles and emergence of pathogens.</title>
        <authorList>
            <person name="Haridas S."/>
            <person name="Albert R."/>
            <person name="Binder M."/>
            <person name="Bloem J."/>
            <person name="Labutti K."/>
            <person name="Salamov A."/>
            <person name="Andreopoulos B."/>
            <person name="Baker S."/>
            <person name="Barry K."/>
            <person name="Bills G."/>
            <person name="Bluhm B."/>
            <person name="Cannon C."/>
            <person name="Castanera R."/>
            <person name="Culley D."/>
            <person name="Daum C."/>
            <person name="Ezra D."/>
            <person name="Gonzalez J."/>
            <person name="Henrissat B."/>
            <person name="Kuo A."/>
            <person name="Liang C."/>
            <person name="Lipzen A."/>
            <person name="Lutzoni F."/>
            <person name="Magnuson J."/>
            <person name="Mondo S."/>
            <person name="Nolan M."/>
            <person name="Ohm R."/>
            <person name="Pangilinan J."/>
            <person name="Park H.-J."/>
            <person name="Ramirez L."/>
            <person name="Alfaro M."/>
            <person name="Sun H."/>
            <person name="Tritt A."/>
            <person name="Yoshinaga Y."/>
            <person name="Zwiers L.-H."/>
            <person name="Turgeon B."/>
            <person name="Goodwin S."/>
            <person name="Spatafora J."/>
            <person name="Crous P."/>
            <person name="Grigoriev I."/>
        </authorList>
    </citation>
    <scope>NUCLEOTIDE SEQUENCE</scope>
    <source>
        <strain evidence="1">CBS 122367</strain>
    </source>
</reference>
<protein>
    <submittedName>
        <fullName evidence="1">Uncharacterized protein</fullName>
    </submittedName>
</protein>
<accession>A0A6G1JHN3</accession>
<dbReference type="EMBL" id="MU005572">
    <property type="protein sequence ID" value="KAF2689685.1"/>
    <property type="molecule type" value="Genomic_DNA"/>
</dbReference>
<dbReference type="Proteomes" id="UP000799291">
    <property type="component" value="Unassembled WGS sequence"/>
</dbReference>
<dbReference type="AlphaFoldDB" id="A0A6G1JHN3"/>
<evidence type="ECO:0000313" key="1">
    <source>
        <dbReference type="EMBL" id="KAF2689685.1"/>
    </source>
</evidence>
<organism evidence="1 2">
    <name type="scientific">Lentithecium fluviatile CBS 122367</name>
    <dbReference type="NCBI Taxonomy" id="1168545"/>
    <lineage>
        <taxon>Eukaryota</taxon>
        <taxon>Fungi</taxon>
        <taxon>Dikarya</taxon>
        <taxon>Ascomycota</taxon>
        <taxon>Pezizomycotina</taxon>
        <taxon>Dothideomycetes</taxon>
        <taxon>Pleosporomycetidae</taxon>
        <taxon>Pleosporales</taxon>
        <taxon>Massarineae</taxon>
        <taxon>Lentitheciaceae</taxon>
        <taxon>Lentithecium</taxon>
    </lineage>
</organism>
<sequence>MGTQQKQRVSRLEDLEKIDVDSRSSFESFYQAHLSSMQTYQNRLLPMSSKRKFLLGEGNWNAPRAEFLKVFDKAAAVLDRGVNCFESRFVAEATAQFVRSPVVAAVASSIFGHFVTVELLGEWAEFRRRVYRSYRSSRIVQSLVEIKFKCCCGYKYIGGQD</sequence>